<dbReference type="Proteomes" id="UP000319004">
    <property type="component" value="Chromosome"/>
</dbReference>
<organism evidence="2 3">
    <name type="scientific">Stieleria neptunia</name>
    <dbReference type="NCBI Taxonomy" id="2527979"/>
    <lineage>
        <taxon>Bacteria</taxon>
        <taxon>Pseudomonadati</taxon>
        <taxon>Planctomycetota</taxon>
        <taxon>Planctomycetia</taxon>
        <taxon>Pirellulales</taxon>
        <taxon>Pirellulaceae</taxon>
        <taxon>Stieleria</taxon>
    </lineage>
</organism>
<evidence type="ECO:0000313" key="2">
    <source>
        <dbReference type="EMBL" id="QDV46420.1"/>
    </source>
</evidence>
<gene>
    <name evidence="2" type="ORF">Enr13x_63290</name>
</gene>
<sequence>MTGENPHNGTALVRSLVRLGFPPDSRTMSASTLAATRLPSVSDITQLQIDTVAAWHRGPIENPYDGFKQLVCKQHEYNYRLWHQEDIARSPTADDVKIAAVKRAIDTLNQQRNDMIEKLDDAITELLGTLHVRPADGAPINTETAGSAIDRLSIMSLRLYHYREQLDRDDADASHRAMVAARIDLCQQQHTDLSNSLQALLVDIFDGKKQHKTYRQMKMYNDPSLNPEIYQS</sequence>
<dbReference type="Pfam" id="PF14063">
    <property type="entry name" value="DUF4254"/>
    <property type="match status" value="1"/>
</dbReference>
<protein>
    <recommendedName>
        <fullName evidence="4">DUF4254 domain-containing protein</fullName>
    </recommendedName>
</protein>
<dbReference type="EMBL" id="CP037423">
    <property type="protein sequence ID" value="QDV46420.1"/>
    <property type="molecule type" value="Genomic_DNA"/>
</dbReference>
<keyword evidence="3" id="KW-1185">Reference proteome</keyword>
<evidence type="ECO:0008006" key="4">
    <source>
        <dbReference type="Google" id="ProtNLM"/>
    </source>
</evidence>
<evidence type="ECO:0000256" key="1">
    <source>
        <dbReference type="SAM" id="Coils"/>
    </source>
</evidence>
<reference evidence="2 3" key="1">
    <citation type="submission" date="2019-03" db="EMBL/GenBank/DDBJ databases">
        <title>Deep-cultivation of Planctomycetes and their phenomic and genomic characterization uncovers novel biology.</title>
        <authorList>
            <person name="Wiegand S."/>
            <person name="Jogler M."/>
            <person name="Boedeker C."/>
            <person name="Pinto D."/>
            <person name="Vollmers J."/>
            <person name="Rivas-Marin E."/>
            <person name="Kohn T."/>
            <person name="Peeters S.H."/>
            <person name="Heuer A."/>
            <person name="Rast P."/>
            <person name="Oberbeckmann S."/>
            <person name="Bunk B."/>
            <person name="Jeske O."/>
            <person name="Meyerdierks A."/>
            <person name="Storesund J.E."/>
            <person name="Kallscheuer N."/>
            <person name="Luecker S."/>
            <person name="Lage O.M."/>
            <person name="Pohl T."/>
            <person name="Merkel B.J."/>
            <person name="Hornburger P."/>
            <person name="Mueller R.-W."/>
            <person name="Bruemmer F."/>
            <person name="Labrenz M."/>
            <person name="Spormann A.M."/>
            <person name="Op den Camp H."/>
            <person name="Overmann J."/>
            <person name="Amann R."/>
            <person name="Jetten M.S.M."/>
            <person name="Mascher T."/>
            <person name="Medema M.H."/>
            <person name="Devos D.P."/>
            <person name="Kaster A.-K."/>
            <person name="Ovreas L."/>
            <person name="Rohde M."/>
            <person name="Galperin M.Y."/>
            <person name="Jogler C."/>
        </authorList>
    </citation>
    <scope>NUCLEOTIDE SEQUENCE [LARGE SCALE GENOMIC DNA]</scope>
    <source>
        <strain evidence="2 3">Enr13</strain>
    </source>
</reference>
<feature type="coiled-coil region" evidence="1">
    <location>
        <begin position="98"/>
        <end position="125"/>
    </location>
</feature>
<dbReference type="InterPro" id="IPR025350">
    <property type="entry name" value="DUF4254"/>
</dbReference>
<proteinExistence type="predicted"/>
<accession>A0A518HZZ0</accession>
<keyword evidence="1" id="KW-0175">Coiled coil</keyword>
<name>A0A518HZZ0_9BACT</name>
<dbReference type="AlphaFoldDB" id="A0A518HZZ0"/>
<evidence type="ECO:0000313" key="3">
    <source>
        <dbReference type="Proteomes" id="UP000319004"/>
    </source>
</evidence>
<dbReference type="KEGG" id="snep:Enr13x_63290"/>